<reference evidence="1" key="1">
    <citation type="submission" date="2022-03" db="EMBL/GenBank/DDBJ databases">
        <title>Streptomyces 7R015 and 7R016 isolated from Barleria lupulina in Thailand.</title>
        <authorList>
            <person name="Kanchanasin P."/>
            <person name="Phongsopitanun W."/>
            <person name="Tanasupawat S."/>
        </authorList>
    </citation>
    <scope>NUCLEOTIDE SEQUENCE</scope>
    <source>
        <strain evidence="1">7R015</strain>
    </source>
</reference>
<keyword evidence="2" id="KW-1185">Reference proteome</keyword>
<evidence type="ECO:0000313" key="2">
    <source>
        <dbReference type="Proteomes" id="UP001165269"/>
    </source>
</evidence>
<dbReference type="RefSeq" id="WP_242766725.1">
    <property type="nucleotide sequence ID" value="NZ_JALDAY010000006.1"/>
</dbReference>
<organism evidence="1 2">
    <name type="scientific">Streptomyces cylindrosporus</name>
    <dbReference type="NCBI Taxonomy" id="2927583"/>
    <lineage>
        <taxon>Bacteria</taxon>
        <taxon>Bacillati</taxon>
        <taxon>Actinomycetota</taxon>
        <taxon>Actinomycetes</taxon>
        <taxon>Kitasatosporales</taxon>
        <taxon>Streptomycetaceae</taxon>
        <taxon>Streptomyces</taxon>
    </lineage>
</organism>
<comment type="caution">
    <text evidence="1">The sequence shown here is derived from an EMBL/GenBank/DDBJ whole genome shotgun (WGS) entry which is preliminary data.</text>
</comment>
<proteinExistence type="predicted"/>
<sequence length="110" mass="12051">MIVHVDVGRRRCEVRDAGDLKRLSVVVAGEAADEEIDRTSAPLARLLSPTHAWVSVRELRAACAREDDADWVREFDAMVAFAASRGWTDGTGTRLRAHVVRGQAPGPQES</sequence>
<gene>
    <name evidence="1" type="ORF">MQP27_20415</name>
</gene>
<name>A0ABS9Y8B9_9ACTN</name>
<accession>A0ABS9Y8B9</accession>
<protein>
    <submittedName>
        <fullName evidence="1">Uncharacterized protein</fullName>
    </submittedName>
</protein>
<dbReference type="Proteomes" id="UP001165269">
    <property type="component" value="Unassembled WGS sequence"/>
</dbReference>
<dbReference type="EMBL" id="JALDAY010000006">
    <property type="protein sequence ID" value="MCI3273465.1"/>
    <property type="molecule type" value="Genomic_DNA"/>
</dbReference>
<evidence type="ECO:0000313" key="1">
    <source>
        <dbReference type="EMBL" id="MCI3273465.1"/>
    </source>
</evidence>